<dbReference type="PANTHER" id="PTHR11527">
    <property type="entry name" value="HEAT-SHOCK PROTEIN 20 FAMILY MEMBER"/>
    <property type="match status" value="1"/>
</dbReference>
<dbReference type="InterPro" id="IPR002068">
    <property type="entry name" value="A-crystallin/Hsp20_dom"/>
</dbReference>
<feature type="domain" description="SHSP" evidence="3">
    <location>
        <begin position="36"/>
        <end position="147"/>
    </location>
</feature>
<evidence type="ECO:0000313" key="4">
    <source>
        <dbReference type="EMBL" id="SER64325.1"/>
    </source>
</evidence>
<evidence type="ECO:0000256" key="2">
    <source>
        <dbReference type="RuleBase" id="RU003616"/>
    </source>
</evidence>
<dbReference type="SUPFAM" id="SSF49764">
    <property type="entry name" value="HSP20-like chaperones"/>
    <property type="match status" value="1"/>
</dbReference>
<reference evidence="5" key="1">
    <citation type="submission" date="2016-10" db="EMBL/GenBank/DDBJ databases">
        <authorList>
            <person name="Varghese N."/>
            <person name="Submissions S."/>
        </authorList>
    </citation>
    <scope>NUCLEOTIDE SEQUENCE [LARGE SCALE GENOMIC DNA]</scope>
    <source>
        <strain evidence="5">CGMCC 1.6495</strain>
    </source>
</reference>
<dbReference type="PROSITE" id="PS01031">
    <property type="entry name" value="SHSP"/>
    <property type="match status" value="1"/>
</dbReference>
<dbReference type="RefSeq" id="WP_092825275.1">
    <property type="nucleotide sequence ID" value="NZ_FOGS01000002.1"/>
</dbReference>
<dbReference type="EMBL" id="FOGS01000002">
    <property type="protein sequence ID" value="SER64325.1"/>
    <property type="molecule type" value="Genomic_DNA"/>
</dbReference>
<dbReference type="InterPro" id="IPR031107">
    <property type="entry name" value="Small_HSP"/>
</dbReference>
<keyword evidence="5" id="KW-1185">Reference proteome</keyword>
<dbReference type="Pfam" id="PF00011">
    <property type="entry name" value="HSP20"/>
    <property type="match status" value="1"/>
</dbReference>
<sequence>MARLPSIRDHEPSSLLRQFSSEIERLFDQDRPGIPSLSGQWSPAVDIREEPEEYVIEAEVPGIDPKDLEVTLENGVLTLRGQRQEENESERNGFRHVERSYGAFVRRFTLPEAASDEDVEARADKGVLKLRIKKKEQGGQRRIEVQG</sequence>
<dbReference type="STRING" id="416874.SAMN04487958_102102"/>
<evidence type="ECO:0000313" key="5">
    <source>
        <dbReference type="Proteomes" id="UP000198505"/>
    </source>
</evidence>
<dbReference type="Gene3D" id="2.60.40.790">
    <property type="match status" value="1"/>
</dbReference>
<evidence type="ECO:0000256" key="1">
    <source>
        <dbReference type="PROSITE-ProRule" id="PRU00285"/>
    </source>
</evidence>
<name>A0A1H9QVQ7_9GAMM</name>
<proteinExistence type="inferred from homology"/>
<protein>
    <submittedName>
        <fullName evidence="4">HSP20 family protein</fullName>
    </submittedName>
</protein>
<accession>A0A1H9QVQ7</accession>
<dbReference type="Proteomes" id="UP000198505">
    <property type="component" value="Unassembled WGS sequence"/>
</dbReference>
<dbReference type="CDD" id="cd06464">
    <property type="entry name" value="ACD_sHsps-like"/>
    <property type="match status" value="1"/>
</dbReference>
<organism evidence="4 5">
    <name type="scientific">Vreelandella subterranea</name>
    <dbReference type="NCBI Taxonomy" id="416874"/>
    <lineage>
        <taxon>Bacteria</taxon>
        <taxon>Pseudomonadati</taxon>
        <taxon>Pseudomonadota</taxon>
        <taxon>Gammaproteobacteria</taxon>
        <taxon>Oceanospirillales</taxon>
        <taxon>Halomonadaceae</taxon>
        <taxon>Vreelandella</taxon>
    </lineage>
</organism>
<dbReference type="AlphaFoldDB" id="A0A1H9QVQ7"/>
<dbReference type="InterPro" id="IPR008978">
    <property type="entry name" value="HSP20-like_chaperone"/>
</dbReference>
<comment type="similarity">
    <text evidence="1 2">Belongs to the small heat shock protein (HSP20) family.</text>
</comment>
<evidence type="ECO:0000259" key="3">
    <source>
        <dbReference type="PROSITE" id="PS01031"/>
    </source>
</evidence>
<gene>
    <name evidence="4" type="ORF">SAMN04487958_102102</name>
</gene>